<dbReference type="Proteomes" id="UP000515550">
    <property type="component" value="Chromosome PVBDA_09"/>
</dbReference>
<dbReference type="VEuPathDB" id="PlasmoDB:PVBDA_0900170"/>
<accession>A0A6V7S2X4</accession>
<gene>
    <name evidence="2" type="ORF">PVBDA_0900170</name>
</gene>
<evidence type="ECO:0000256" key="1">
    <source>
        <dbReference type="SAM" id="SignalP"/>
    </source>
</evidence>
<name>A0A6V7S2X4_PLAVN</name>
<feature type="signal peptide" evidence="1">
    <location>
        <begin position="1"/>
        <end position="25"/>
    </location>
</feature>
<reference evidence="2 3" key="1">
    <citation type="submission" date="2020-08" db="EMBL/GenBank/DDBJ databases">
        <authorList>
            <person name="Ramaprasad A."/>
        </authorList>
    </citation>
    <scope>NUCLEOTIDE SEQUENCE [LARGE SCALE GENOMIC DNA]</scope>
</reference>
<evidence type="ECO:0000313" key="3">
    <source>
        <dbReference type="Proteomes" id="UP000515550"/>
    </source>
</evidence>
<organism evidence="2 3">
    <name type="scientific">Plasmodium vinckei brucechwatti</name>
    <dbReference type="NCBI Taxonomy" id="119398"/>
    <lineage>
        <taxon>Eukaryota</taxon>
        <taxon>Sar</taxon>
        <taxon>Alveolata</taxon>
        <taxon>Apicomplexa</taxon>
        <taxon>Aconoidasida</taxon>
        <taxon>Haemosporida</taxon>
        <taxon>Plasmodiidae</taxon>
        <taxon>Plasmodium</taxon>
        <taxon>Plasmodium (Vinckeia)</taxon>
    </lineage>
</organism>
<proteinExistence type="predicted"/>
<dbReference type="EMBL" id="LR865387">
    <property type="protein sequence ID" value="CAD2091056.1"/>
    <property type="molecule type" value="Genomic_DNA"/>
</dbReference>
<dbReference type="AlphaFoldDB" id="A0A6V7S2X4"/>
<sequence>MNRGYIKTVFFVLSLVVCAINTTLASQPAPKAANKVKTNEQKKAAADAKREEYKRMLCKDPEESQLAMDHANGYATLLLKIAENMDDFTLGHKYGEYCESYSKKLEHAEIERFHGTIKGHYMYSSTVNNIWDYADSQKLDFKFIIGNATRIYNPNLVMFEKVRSDEMSSHYKKKYAIGAKVQISDDVTVILCPTLAIKYELDIHGNINTKEMLENAKKINHDGVNLDEALSNLNSNMSGIIIKKADNDMINITYINFFLNYDRNIDYYNELKQGAYMAKSILHIAFRGGQNKSKHTSIRSLLNL</sequence>
<feature type="chain" id="PRO_5027901370" evidence="1">
    <location>
        <begin position="26"/>
        <end position="304"/>
    </location>
</feature>
<protein>
    <submittedName>
        <fullName evidence="2">Fam-a protein</fullName>
    </submittedName>
</protein>
<evidence type="ECO:0000313" key="2">
    <source>
        <dbReference type="EMBL" id="CAD2091056.1"/>
    </source>
</evidence>
<keyword evidence="1" id="KW-0732">Signal</keyword>